<dbReference type="InterPro" id="IPR042099">
    <property type="entry name" value="ANL_N_sf"/>
</dbReference>
<name>A0A507AUV9_9PEZI</name>
<dbReference type="RefSeq" id="XP_030990349.1">
    <property type="nucleotide sequence ID" value="XM_031144833.1"/>
</dbReference>
<sequence length="493" mass="53752">MATPPFGSAFGQSPVEVPDSCSIEDFIFDEKYGRHCIQKSLSPFTCGITGKSRTISEVRHFVSDLAKGLAKRLGWVVPPENQWERVASMFSQNSIDTLPVIWAVHRLCGVISPINTALSATELAEQLLRSKSKVVFTSRSFLQTAIKACRVAKIPDSNVMLIAPAGAAKTDMSNHFDSIEDILNAGRNAQSLTSESLMDRGNQNHIAFLCFSSGTTGLPVPTIMVNILSNLDLVEKYDLMSSTADIYIGAAPLGPEILNKVEELFPNWKILQGYGLTEAGPVVSLTPKNDIWIGSSGIPLDGVQCRLISEDGQDIDDWSRPGELLLKSPALALGYLENEQATQQTFIDGWLHTGDVAVIKQSRRGNYHIFIVDRLKDLLKVKGIQVSPTELEAHILLHPGVAEAVVIGVEDARYGEVPMAFVVPTVTNTPGSLPSLASSIKLHVEKHKANYKWLRGGVTFLDTLPKTSSGKANRRALRDGERNRSKNASSSHL</sequence>
<dbReference type="Gene3D" id="3.40.50.12780">
    <property type="entry name" value="N-terminal domain of ligase-like"/>
    <property type="match status" value="1"/>
</dbReference>
<evidence type="ECO:0000259" key="3">
    <source>
        <dbReference type="Pfam" id="PF13193"/>
    </source>
</evidence>
<feature type="domain" description="AMP-dependent synthetase/ligase" evidence="2">
    <location>
        <begin position="220"/>
        <end position="336"/>
    </location>
</feature>
<dbReference type="InParanoid" id="A0A507AUV9"/>
<evidence type="ECO:0000259" key="2">
    <source>
        <dbReference type="Pfam" id="PF00501"/>
    </source>
</evidence>
<evidence type="ECO:0000313" key="4">
    <source>
        <dbReference type="EMBL" id="TPX08638.1"/>
    </source>
</evidence>
<dbReference type="PANTHER" id="PTHR24096">
    <property type="entry name" value="LONG-CHAIN-FATTY-ACID--COA LIGASE"/>
    <property type="match status" value="1"/>
</dbReference>
<feature type="domain" description="AMP-dependent synthetase/ligase" evidence="2">
    <location>
        <begin position="50"/>
        <end position="219"/>
    </location>
</feature>
<dbReference type="GO" id="GO:0016405">
    <property type="term" value="F:CoA-ligase activity"/>
    <property type="evidence" value="ECO:0007669"/>
    <property type="project" value="TreeGrafter"/>
</dbReference>
<dbReference type="Pfam" id="PF13193">
    <property type="entry name" value="AMP-binding_C"/>
    <property type="match status" value="1"/>
</dbReference>
<evidence type="ECO:0008006" key="6">
    <source>
        <dbReference type="Google" id="ProtNLM"/>
    </source>
</evidence>
<proteinExistence type="predicted"/>
<protein>
    <recommendedName>
        <fullName evidence="6">4-coumarate--CoA ligase</fullName>
    </recommendedName>
</protein>
<feature type="domain" description="AMP-binding enzyme C-terminal" evidence="3">
    <location>
        <begin position="390"/>
        <end position="471"/>
    </location>
</feature>
<feature type="region of interest" description="Disordered" evidence="1">
    <location>
        <begin position="468"/>
        <end position="493"/>
    </location>
</feature>
<keyword evidence="5" id="KW-1185">Reference proteome</keyword>
<evidence type="ECO:0000256" key="1">
    <source>
        <dbReference type="SAM" id="MobiDB-lite"/>
    </source>
</evidence>
<dbReference type="InterPro" id="IPR000873">
    <property type="entry name" value="AMP-dep_synth/lig_dom"/>
</dbReference>
<dbReference type="InterPro" id="IPR045851">
    <property type="entry name" value="AMP-bd_C_sf"/>
</dbReference>
<gene>
    <name evidence="4" type="ORF">E0L32_009827</name>
</gene>
<dbReference type="GeneID" id="41977274"/>
<organism evidence="4 5">
    <name type="scientific">Thyridium curvatum</name>
    <dbReference type="NCBI Taxonomy" id="1093900"/>
    <lineage>
        <taxon>Eukaryota</taxon>
        <taxon>Fungi</taxon>
        <taxon>Dikarya</taxon>
        <taxon>Ascomycota</taxon>
        <taxon>Pezizomycotina</taxon>
        <taxon>Sordariomycetes</taxon>
        <taxon>Sordariomycetidae</taxon>
        <taxon>Thyridiales</taxon>
        <taxon>Thyridiaceae</taxon>
        <taxon>Thyridium</taxon>
    </lineage>
</organism>
<dbReference type="InterPro" id="IPR025110">
    <property type="entry name" value="AMP-bd_C"/>
</dbReference>
<comment type="caution">
    <text evidence="4">The sequence shown here is derived from an EMBL/GenBank/DDBJ whole genome shotgun (WGS) entry which is preliminary data.</text>
</comment>
<dbReference type="Proteomes" id="UP000319257">
    <property type="component" value="Unassembled WGS sequence"/>
</dbReference>
<reference evidence="4 5" key="1">
    <citation type="submission" date="2019-06" db="EMBL/GenBank/DDBJ databases">
        <title>Draft genome sequence of the filamentous fungus Phialemoniopsis curvata isolated from diesel fuel.</title>
        <authorList>
            <person name="Varaljay V.A."/>
            <person name="Lyon W.J."/>
            <person name="Crouch A.L."/>
            <person name="Drake C.E."/>
            <person name="Hollomon J.M."/>
            <person name="Nadeau L.J."/>
            <person name="Nunn H.S."/>
            <person name="Stevenson B.S."/>
            <person name="Bojanowski C.L."/>
            <person name="Crookes-Goodson W.J."/>
        </authorList>
    </citation>
    <scope>NUCLEOTIDE SEQUENCE [LARGE SCALE GENOMIC DNA]</scope>
    <source>
        <strain evidence="4 5">D216</strain>
    </source>
</reference>
<dbReference type="Gene3D" id="3.40.50.980">
    <property type="match status" value="1"/>
</dbReference>
<dbReference type="STRING" id="1093900.A0A507AUV9"/>
<dbReference type="AlphaFoldDB" id="A0A507AUV9"/>
<accession>A0A507AUV9</accession>
<dbReference type="Pfam" id="PF00501">
    <property type="entry name" value="AMP-binding"/>
    <property type="match status" value="2"/>
</dbReference>
<dbReference type="Gene3D" id="3.30.300.30">
    <property type="match status" value="1"/>
</dbReference>
<dbReference type="SUPFAM" id="SSF56801">
    <property type="entry name" value="Acetyl-CoA synthetase-like"/>
    <property type="match status" value="1"/>
</dbReference>
<dbReference type="EMBL" id="SKBQ01000075">
    <property type="protein sequence ID" value="TPX08638.1"/>
    <property type="molecule type" value="Genomic_DNA"/>
</dbReference>
<evidence type="ECO:0000313" key="5">
    <source>
        <dbReference type="Proteomes" id="UP000319257"/>
    </source>
</evidence>
<dbReference type="OrthoDB" id="6509636at2759"/>
<dbReference type="PANTHER" id="PTHR24096:SF422">
    <property type="entry name" value="BCDNA.GH02901"/>
    <property type="match status" value="1"/>
</dbReference>